<proteinExistence type="predicted"/>
<dbReference type="PROSITE" id="PS00880">
    <property type="entry name" value="ACB_1"/>
    <property type="match status" value="1"/>
</dbReference>
<feature type="compositionally biased region" description="Polar residues" evidence="18">
    <location>
        <begin position="70"/>
        <end position="86"/>
    </location>
</feature>
<dbReference type="FunFam" id="2.60.120.680:FF:000002">
    <property type="entry name" value="Putative Golgi resident protein GCP60"/>
    <property type="match status" value="1"/>
</dbReference>
<evidence type="ECO:0000256" key="1">
    <source>
        <dbReference type="ARBA" id="ARBA00004173"/>
    </source>
</evidence>
<dbReference type="GO" id="GO:0000062">
    <property type="term" value="F:fatty-acyl-CoA binding"/>
    <property type="evidence" value="ECO:0007669"/>
    <property type="project" value="InterPro"/>
</dbReference>
<dbReference type="PANTHER" id="PTHR22973">
    <property type="entry name" value="LD35087P"/>
    <property type="match status" value="1"/>
</dbReference>
<evidence type="ECO:0000256" key="18">
    <source>
        <dbReference type="SAM" id="MobiDB-lite"/>
    </source>
</evidence>
<keyword evidence="8 17" id="KW-0175">Coiled coil</keyword>
<feature type="compositionally biased region" description="Polar residues" evidence="18">
    <location>
        <begin position="8"/>
        <end position="19"/>
    </location>
</feature>
<keyword evidence="11" id="KW-0472">Membrane</keyword>
<evidence type="ECO:0000256" key="13">
    <source>
        <dbReference type="ARBA" id="ARBA00067322"/>
    </source>
</evidence>
<feature type="region of interest" description="Disordered" evidence="18">
    <location>
        <begin position="1"/>
        <end position="20"/>
    </location>
</feature>
<evidence type="ECO:0000256" key="15">
    <source>
        <dbReference type="ARBA" id="ARBA00078007"/>
    </source>
</evidence>
<feature type="region of interest" description="Disordered" evidence="18">
    <location>
        <begin position="369"/>
        <end position="412"/>
    </location>
</feature>
<evidence type="ECO:0000256" key="11">
    <source>
        <dbReference type="ARBA" id="ARBA00023136"/>
    </source>
</evidence>
<evidence type="ECO:0000259" key="19">
    <source>
        <dbReference type="PROSITE" id="PS50866"/>
    </source>
</evidence>
<evidence type="ECO:0000256" key="10">
    <source>
        <dbReference type="ARBA" id="ARBA00023128"/>
    </source>
</evidence>
<keyword evidence="4" id="KW-0597">Phosphoprotein</keyword>
<keyword evidence="5" id="KW-0752">Steroid biosynthesis</keyword>
<dbReference type="InterPro" id="IPR035984">
    <property type="entry name" value="Acyl-CoA-binding_sf"/>
</dbReference>
<evidence type="ECO:0000256" key="6">
    <source>
        <dbReference type="ARBA" id="ARBA00022990"/>
    </source>
</evidence>
<organism evidence="21 22">
    <name type="scientific">Gambusia affinis</name>
    <name type="common">Western mosquitofish</name>
    <name type="synonym">Heterandria affinis</name>
    <dbReference type="NCBI Taxonomy" id="33528"/>
    <lineage>
        <taxon>Eukaryota</taxon>
        <taxon>Metazoa</taxon>
        <taxon>Chordata</taxon>
        <taxon>Craniata</taxon>
        <taxon>Vertebrata</taxon>
        <taxon>Euteleostomi</taxon>
        <taxon>Actinopterygii</taxon>
        <taxon>Neopterygii</taxon>
        <taxon>Teleostei</taxon>
        <taxon>Neoteleostei</taxon>
        <taxon>Acanthomorphata</taxon>
        <taxon>Ovalentaria</taxon>
        <taxon>Atherinomorphae</taxon>
        <taxon>Cyprinodontiformes</taxon>
        <taxon>Poeciliidae</taxon>
        <taxon>Poeciliinae</taxon>
        <taxon>Gambusia</taxon>
    </lineage>
</organism>
<evidence type="ECO:0000259" key="20">
    <source>
        <dbReference type="PROSITE" id="PS51228"/>
    </source>
</evidence>
<protein>
    <recommendedName>
        <fullName evidence="13">Golgi resident protein GCP60</fullName>
    </recommendedName>
    <alternativeName>
        <fullName evidence="15">Acyl-CoA-binding domain-containing protein 3</fullName>
    </alternativeName>
    <alternativeName>
        <fullName evidence="16">Golgi complex-associated protein 1</fullName>
    </alternativeName>
    <alternativeName>
        <fullName evidence="14">Golgi phosphoprotein 1</fullName>
    </alternativeName>
</protein>
<dbReference type="InterPro" id="IPR009038">
    <property type="entry name" value="GOLD_dom"/>
</dbReference>
<evidence type="ECO:0000256" key="2">
    <source>
        <dbReference type="ARBA" id="ARBA00004255"/>
    </source>
</evidence>
<evidence type="ECO:0000256" key="17">
    <source>
        <dbReference type="SAM" id="Coils"/>
    </source>
</evidence>
<keyword evidence="10" id="KW-0496">Mitochondrion</keyword>
<dbReference type="GO" id="GO:0000139">
    <property type="term" value="C:Golgi membrane"/>
    <property type="evidence" value="ECO:0007669"/>
    <property type="project" value="UniProtKB-SubCell"/>
</dbReference>
<feature type="compositionally biased region" description="Polar residues" evidence="18">
    <location>
        <begin position="382"/>
        <end position="391"/>
    </location>
</feature>
<dbReference type="Pfam" id="PF13897">
    <property type="entry name" value="GOLD_2"/>
    <property type="match status" value="1"/>
</dbReference>
<evidence type="ECO:0000256" key="7">
    <source>
        <dbReference type="ARBA" id="ARBA00023034"/>
    </source>
</evidence>
<dbReference type="InterPro" id="IPR036598">
    <property type="entry name" value="GOLD_dom_sf"/>
</dbReference>
<dbReference type="InterPro" id="IPR052269">
    <property type="entry name" value="Golgi-PI4KB_interaction"/>
</dbReference>
<keyword evidence="3" id="KW-0444">Lipid biosynthesis</keyword>
<evidence type="ECO:0000256" key="4">
    <source>
        <dbReference type="ARBA" id="ARBA00022553"/>
    </source>
</evidence>
<evidence type="ECO:0000256" key="16">
    <source>
        <dbReference type="ARBA" id="ARBA00080905"/>
    </source>
</evidence>
<dbReference type="Gene3D" id="2.60.120.680">
    <property type="entry name" value="GOLD domain"/>
    <property type="match status" value="1"/>
</dbReference>
<comment type="subcellular location">
    <subcellularLocation>
        <location evidence="2">Golgi apparatus membrane</location>
        <topology evidence="2">Peripheral membrane protein</topology>
        <orientation evidence="2">Cytoplasmic side</orientation>
    </subcellularLocation>
    <subcellularLocation>
        <location evidence="1">Mitochondrion</location>
    </subcellularLocation>
</comment>
<dbReference type="PROSITE" id="PS51228">
    <property type="entry name" value="ACB_2"/>
    <property type="match status" value="1"/>
</dbReference>
<keyword evidence="9" id="KW-0443">Lipid metabolism</keyword>
<dbReference type="InterPro" id="IPR000582">
    <property type="entry name" value="Acyl-CoA-binding_protein"/>
</dbReference>
<feature type="region of interest" description="Disordered" evidence="18">
    <location>
        <begin position="496"/>
        <end position="524"/>
    </location>
</feature>
<gene>
    <name evidence="21" type="ORF">CCH79_00000362</name>
</gene>
<dbReference type="Proteomes" id="UP000250572">
    <property type="component" value="Unassembled WGS sequence"/>
</dbReference>
<dbReference type="AlphaFoldDB" id="A0A315W6L2"/>
<dbReference type="InterPro" id="IPR014352">
    <property type="entry name" value="FERM/acyl-CoA-bd_prot_sf"/>
</dbReference>
<dbReference type="SUPFAM" id="SSF47027">
    <property type="entry name" value="Acyl-CoA binding protein"/>
    <property type="match status" value="1"/>
</dbReference>
<dbReference type="Gene3D" id="1.20.80.10">
    <property type="match status" value="1"/>
</dbReference>
<dbReference type="EMBL" id="NHOQ01001000">
    <property type="protein sequence ID" value="PWA27472.1"/>
    <property type="molecule type" value="Genomic_DNA"/>
</dbReference>
<feature type="domain" description="ACB" evidence="20">
    <location>
        <begin position="112"/>
        <end position="203"/>
    </location>
</feature>
<evidence type="ECO:0000313" key="22">
    <source>
        <dbReference type="Proteomes" id="UP000250572"/>
    </source>
</evidence>
<feature type="domain" description="GOLD" evidence="19">
    <location>
        <begin position="434"/>
        <end position="577"/>
    </location>
</feature>
<evidence type="ECO:0000256" key="8">
    <source>
        <dbReference type="ARBA" id="ARBA00023054"/>
    </source>
</evidence>
<feature type="region of interest" description="Disordered" evidence="18">
    <location>
        <begin position="213"/>
        <end position="259"/>
    </location>
</feature>
<keyword evidence="7" id="KW-0333">Golgi apparatus</keyword>
<dbReference type="Pfam" id="PF00887">
    <property type="entry name" value="ACBP"/>
    <property type="match status" value="1"/>
</dbReference>
<comment type="function">
    <text evidence="12">Involved in the maintenance of Golgi structure by interacting with giantin, affecting protein transport between the endoplasmic reticulum and Golgi. Involved in hormone-induced steroid biosynthesis in testicular Leydig cells. Recruits PI4KB to the Golgi apparatus membrane; enhances the enzyme activity of PI4KB activity via its membrane recruitment thereby increasing the local concentration of the substrate in the vicinity of the kinase.</text>
</comment>
<name>A0A315W6L2_GAMAF</name>
<evidence type="ECO:0000313" key="21">
    <source>
        <dbReference type="EMBL" id="PWA27472.1"/>
    </source>
</evidence>
<evidence type="ECO:0000256" key="3">
    <source>
        <dbReference type="ARBA" id="ARBA00022516"/>
    </source>
</evidence>
<evidence type="ECO:0000256" key="12">
    <source>
        <dbReference type="ARBA" id="ARBA00057952"/>
    </source>
</evidence>
<dbReference type="FunFam" id="1.20.80.10:FF:000017">
    <property type="entry name" value="Golgi resident protein GCP60"/>
    <property type="match status" value="1"/>
</dbReference>
<evidence type="ECO:0000256" key="14">
    <source>
        <dbReference type="ARBA" id="ARBA00076235"/>
    </source>
</evidence>
<dbReference type="STRING" id="33528.ENSGAFP00000015615"/>
<dbReference type="GO" id="GO:0005739">
    <property type="term" value="C:mitochondrion"/>
    <property type="evidence" value="ECO:0007669"/>
    <property type="project" value="UniProtKB-SubCell"/>
</dbReference>
<feature type="region of interest" description="Disordered" evidence="18">
    <location>
        <begin position="60"/>
        <end position="101"/>
    </location>
</feature>
<evidence type="ECO:0000256" key="5">
    <source>
        <dbReference type="ARBA" id="ARBA00022955"/>
    </source>
</evidence>
<keyword evidence="6" id="KW-0007">Acetylation</keyword>
<sequence length="579" mass="66250">MQCVAKNTVPSLGQYSPRESTMPPRFYTFTFVQSTMMATEVQSGDLDSATTSRLEVSIDGLTLSPDPEGEQNQVEEPNLAPTQPGTDTPADEEGDDGESGKSAIERKWGFPLLELYGLALKFFKDKDGKAFHPTYEEKLRLVALHKQVLLGPYNPDASPEVGFFDVLGNDRRKEWASLGNMEKEEAMVEFVKLLNKCCNLFAPYVISHRIEREEQERKRKEEEERLRQEEEERERQRQEEERRRLEEEERLRREEEERRQAEEERLRIEQQKQQIMAALNAQTAVQFQQYAAQQYPNNPEQQMSLIRQLQEQHYQQYMQQLYQVQLAQQQAALQKQQQQNDSLMHSSLDANSFNSGDVTSASAAGTLCGASPLSSEEAPTVNGGQSDSYSESMDREQEPEPAEEVSENGPLLADSPPVIAAPSMWTRPQIKDFKEKIRQDPDSVITVGRGEVVTVRVPTHEEGSYLFWEFATDYYDIGFGVFFEWTDAASASVSVHVSESSDEDDDDEGDPPTEGEKAKKEAGKPHVDEIVPVYRRDCHEEVYAGSHQYPGRGVYLLKFDNSYSLWRSKSVYYRVYYTR</sequence>
<dbReference type="InterPro" id="IPR022408">
    <property type="entry name" value="Acyl-CoA-binding_prot_CS"/>
</dbReference>
<feature type="coiled-coil region" evidence="17">
    <location>
        <begin position="319"/>
        <end position="346"/>
    </location>
</feature>
<keyword evidence="22" id="KW-1185">Reference proteome</keyword>
<reference evidence="21 22" key="1">
    <citation type="journal article" date="2018" name="G3 (Bethesda)">
        <title>A High-Quality Reference Genome for the Invasive Mosquitofish Gambusia affinis Using a Chicago Library.</title>
        <authorList>
            <person name="Hoffberg S.L."/>
            <person name="Troendle N.J."/>
            <person name="Glenn T.C."/>
            <person name="Mahmud O."/>
            <person name="Louha S."/>
            <person name="Chalopin D."/>
            <person name="Bennetzen J.L."/>
            <person name="Mauricio R."/>
        </authorList>
    </citation>
    <scope>NUCLEOTIDE SEQUENCE [LARGE SCALE GENOMIC DNA]</scope>
    <source>
        <strain evidence="21">NE01/NJP1002.9</strain>
        <tissue evidence="21">Muscle</tissue>
    </source>
</reference>
<dbReference type="SUPFAM" id="SSF101576">
    <property type="entry name" value="Supernatant protein factor (SPF), C-terminal domain"/>
    <property type="match status" value="1"/>
</dbReference>
<feature type="compositionally biased region" description="Acidic residues" evidence="18">
    <location>
        <begin position="500"/>
        <end position="513"/>
    </location>
</feature>
<dbReference type="PANTHER" id="PTHR22973:SF11">
    <property type="entry name" value="GOLGI RESIDENT PROTEIN GCP60"/>
    <property type="match status" value="1"/>
</dbReference>
<evidence type="ECO:0000256" key="9">
    <source>
        <dbReference type="ARBA" id="ARBA00023098"/>
    </source>
</evidence>
<feature type="compositionally biased region" description="Basic and acidic residues" evidence="18">
    <location>
        <begin position="514"/>
        <end position="524"/>
    </location>
</feature>
<comment type="caution">
    <text evidence="21">The sequence shown here is derived from an EMBL/GenBank/DDBJ whole genome shotgun (WGS) entry which is preliminary data.</text>
</comment>
<accession>A0A315W6L2</accession>
<dbReference type="PROSITE" id="PS50866">
    <property type="entry name" value="GOLD"/>
    <property type="match status" value="1"/>
</dbReference>
<dbReference type="GO" id="GO:0006694">
    <property type="term" value="P:steroid biosynthetic process"/>
    <property type="evidence" value="ECO:0007669"/>
    <property type="project" value="UniProtKB-KW"/>
</dbReference>